<dbReference type="AlphaFoldDB" id="A0A4R5BKI1"/>
<evidence type="ECO:0000256" key="1">
    <source>
        <dbReference type="ARBA" id="ARBA00004948"/>
    </source>
</evidence>
<evidence type="ECO:0000313" key="3">
    <source>
        <dbReference type="EMBL" id="TDD85863.1"/>
    </source>
</evidence>
<comment type="caution">
    <text evidence="3">The sequence shown here is derived from an EMBL/GenBank/DDBJ whole genome shotgun (WGS) entry which is preliminary data.</text>
</comment>
<evidence type="ECO:0000259" key="2">
    <source>
        <dbReference type="Pfam" id="PF03070"/>
    </source>
</evidence>
<dbReference type="Pfam" id="PF03070">
    <property type="entry name" value="TENA_THI-4"/>
    <property type="match status" value="1"/>
</dbReference>
<name>A0A4R5BKI1_9ACTN</name>
<protein>
    <submittedName>
        <fullName evidence="3">Transcriptional regulator</fullName>
    </submittedName>
</protein>
<reference evidence="3 4" key="1">
    <citation type="submission" date="2019-03" db="EMBL/GenBank/DDBJ databases">
        <title>Draft genome sequences of novel Actinobacteria.</title>
        <authorList>
            <person name="Sahin N."/>
            <person name="Ay H."/>
            <person name="Saygin H."/>
        </authorList>
    </citation>
    <scope>NUCLEOTIDE SEQUENCE [LARGE SCALE GENOMIC DNA]</scope>
    <source>
        <strain evidence="3 4">H3C3</strain>
    </source>
</reference>
<sequence>MGPSGPMSLTAALAGCSRGGMTDDTAAELVARARQEIAARAPANRFLELLETGELPRERLVWLAGEEYRIVGSDRRSFALLAARFPDSPAGELFLGLAQGEGQALILLDGFAVALGESEKNLRAYEPRPFAQAYPAYLAQRAAFGTAGEVALAMLANLEEWGAYCSRTAKALRAHYGFSEEAVGFFTFFAESPPGFEEQALAVVAAGLAAGDDPAEIARAARLLHAYESAFWHALVEDLP</sequence>
<dbReference type="EMBL" id="SMKU01000086">
    <property type="protein sequence ID" value="TDD85863.1"/>
    <property type="molecule type" value="Genomic_DNA"/>
</dbReference>
<dbReference type="Proteomes" id="UP000294513">
    <property type="component" value="Unassembled WGS sequence"/>
</dbReference>
<dbReference type="InterPro" id="IPR004305">
    <property type="entry name" value="Thiaminase-2/PQQC"/>
</dbReference>
<dbReference type="InterPro" id="IPR016084">
    <property type="entry name" value="Haem_Oase-like_multi-hlx"/>
</dbReference>
<dbReference type="Gene3D" id="1.20.910.10">
    <property type="entry name" value="Heme oxygenase-like"/>
    <property type="match status" value="1"/>
</dbReference>
<proteinExistence type="predicted"/>
<evidence type="ECO:0000313" key="4">
    <source>
        <dbReference type="Proteomes" id="UP000294513"/>
    </source>
</evidence>
<organism evidence="3 4">
    <name type="scientific">Actinomadura rubrisoli</name>
    <dbReference type="NCBI Taxonomy" id="2530368"/>
    <lineage>
        <taxon>Bacteria</taxon>
        <taxon>Bacillati</taxon>
        <taxon>Actinomycetota</taxon>
        <taxon>Actinomycetes</taxon>
        <taxon>Streptosporangiales</taxon>
        <taxon>Thermomonosporaceae</taxon>
        <taxon>Actinomadura</taxon>
    </lineage>
</organism>
<feature type="domain" description="Thiaminase-2/PQQC" evidence="2">
    <location>
        <begin position="45"/>
        <end position="173"/>
    </location>
</feature>
<dbReference type="SUPFAM" id="SSF48613">
    <property type="entry name" value="Heme oxygenase-like"/>
    <property type="match status" value="1"/>
</dbReference>
<gene>
    <name evidence="3" type="ORF">E1298_18205</name>
</gene>
<keyword evidence="4" id="KW-1185">Reference proteome</keyword>
<comment type="pathway">
    <text evidence="1">Cofactor biosynthesis; thiamine diphosphate biosynthesis.</text>
</comment>
<dbReference type="OrthoDB" id="3467339at2"/>
<accession>A0A4R5BKI1</accession>